<protein>
    <recommendedName>
        <fullName evidence="3">Transcriptional regulator, AbiEi antitoxin, Type IV TA system</fullName>
    </recommendedName>
</protein>
<name>A0ABP8Z3K5_9ACTN</name>
<proteinExistence type="predicted"/>
<comment type="caution">
    <text evidence="1">The sequence shown here is derived from an EMBL/GenBank/DDBJ whole genome shotgun (WGS) entry which is preliminary data.</text>
</comment>
<sequence>MTPTKLDYPVDRHGLIRRDLTVEAGFSDHDLAHSVKTKQLIRLTSGVYRARIDVDPEDRTAVAEAEIEAFRLKSLAIATGRDHGGNTALSHTSAAIVHGLPLLKPELEMVHLTNGEIGGGRARKNSLLHASDLPAGDVVKVNGVWITSLARTAADVAQLAPAHDPLAFSQAMTVFDAALRAGVDRDELAAQLDRRRRRGTRVAKAALPWADRRAESVGESWGRAQMIQRGLPAPELQVEYHVGGETHRVDGDWERKLVWEFDGRGKYQRYLADGETPADAYWREKKREDALRSLGVFVVRTYWDLMERGRAVDPIERALFHLGLC</sequence>
<accession>A0ABP8Z3K5</accession>
<dbReference type="RefSeq" id="WP_345312829.1">
    <property type="nucleotide sequence ID" value="NZ_BAABIE010000004.1"/>
</dbReference>
<dbReference type="EMBL" id="BAABIE010000004">
    <property type="protein sequence ID" value="GAA4745004.1"/>
    <property type="molecule type" value="Genomic_DNA"/>
</dbReference>
<evidence type="ECO:0000313" key="1">
    <source>
        <dbReference type="EMBL" id="GAA4745004.1"/>
    </source>
</evidence>
<keyword evidence="2" id="KW-1185">Reference proteome</keyword>
<evidence type="ECO:0008006" key="3">
    <source>
        <dbReference type="Google" id="ProtNLM"/>
    </source>
</evidence>
<organism evidence="1 2">
    <name type="scientific">Gordonia alkaliphila</name>
    <dbReference type="NCBI Taxonomy" id="1053547"/>
    <lineage>
        <taxon>Bacteria</taxon>
        <taxon>Bacillati</taxon>
        <taxon>Actinomycetota</taxon>
        <taxon>Actinomycetes</taxon>
        <taxon>Mycobacteriales</taxon>
        <taxon>Gordoniaceae</taxon>
        <taxon>Gordonia</taxon>
    </lineage>
</organism>
<evidence type="ECO:0000313" key="2">
    <source>
        <dbReference type="Proteomes" id="UP001500822"/>
    </source>
</evidence>
<dbReference type="Proteomes" id="UP001500822">
    <property type="component" value="Unassembled WGS sequence"/>
</dbReference>
<reference evidence="2" key="1">
    <citation type="journal article" date="2019" name="Int. J. Syst. Evol. Microbiol.">
        <title>The Global Catalogue of Microorganisms (GCM) 10K type strain sequencing project: providing services to taxonomists for standard genome sequencing and annotation.</title>
        <authorList>
            <consortium name="The Broad Institute Genomics Platform"/>
            <consortium name="The Broad Institute Genome Sequencing Center for Infectious Disease"/>
            <person name="Wu L."/>
            <person name="Ma J."/>
        </authorList>
    </citation>
    <scope>NUCLEOTIDE SEQUENCE [LARGE SCALE GENOMIC DNA]</scope>
    <source>
        <strain evidence="2">JCM 18077</strain>
    </source>
</reference>
<gene>
    <name evidence="1" type="ORF">GCM10023217_12560</name>
</gene>